<feature type="signal peptide" evidence="3">
    <location>
        <begin position="1"/>
        <end position="25"/>
    </location>
</feature>
<dbReference type="RefSeq" id="WP_016474930.1">
    <property type="nucleotide sequence ID" value="NZ_KE150480.1"/>
</dbReference>
<dbReference type="HOGENOM" id="CLU_026974_0_0_4"/>
<accession>S3BDD7</accession>
<dbReference type="GO" id="GO:0030975">
    <property type="term" value="F:thiamine binding"/>
    <property type="evidence" value="ECO:0007669"/>
    <property type="project" value="TreeGrafter"/>
</dbReference>
<evidence type="ECO:0000256" key="3">
    <source>
        <dbReference type="SAM" id="SignalP"/>
    </source>
</evidence>
<keyword evidence="1 3" id="KW-0732">Signal</keyword>
<dbReference type="EMBL" id="ATCF01000024">
    <property type="protein sequence ID" value="EPD98466.1"/>
    <property type="molecule type" value="Genomic_DNA"/>
</dbReference>
<organism evidence="4 5">
    <name type="scientific">Sutterella wadsworthensis HGA0223</name>
    <dbReference type="NCBI Taxonomy" id="1203554"/>
    <lineage>
        <taxon>Bacteria</taxon>
        <taxon>Pseudomonadati</taxon>
        <taxon>Pseudomonadota</taxon>
        <taxon>Betaproteobacteria</taxon>
        <taxon>Burkholderiales</taxon>
        <taxon>Sutterellaceae</taxon>
        <taxon>Sutterella</taxon>
    </lineage>
</organism>
<dbReference type="Gene3D" id="3.40.190.10">
    <property type="entry name" value="Periplasmic binding protein-like II"/>
    <property type="match status" value="2"/>
</dbReference>
<dbReference type="PIRSF" id="PIRSF002825">
    <property type="entry name" value="CfbpA"/>
    <property type="match status" value="1"/>
</dbReference>
<proteinExistence type="predicted"/>
<evidence type="ECO:0008006" key="6">
    <source>
        <dbReference type="Google" id="ProtNLM"/>
    </source>
</evidence>
<keyword evidence="2" id="KW-0479">Metal-binding</keyword>
<dbReference type="GO" id="GO:0046872">
    <property type="term" value="F:metal ion binding"/>
    <property type="evidence" value="ECO:0007669"/>
    <property type="project" value="UniProtKB-KW"/>
</dbReference>
<dbReference type="Pfam" id="PF13343">
    <property type="entry name" value="SBP_bac_6"/>
    <property type="match status" value="1"/>
</dbReference>
<dbReference type="GO" id="GO:0030288">
    <property type="term" value="C:outer membrane-bounded periplasmic space"/>
    <property type="evidence" value="ECO:0007669"/>
    <property type="project" value="TreeGrafter"/>
</dbReference>
<evidence type="ECO:0000313" key="4">
    <source>
        <dbReference type="EMBL" id="EPD98466.1"/>
    </source>
</evidence>
<dbReference type="PANTHER" id="PTHR30006:SF2">
    <property type="entry name" value="ABC TRANSPORTER SUBSTRATE-BINDING PROTEIN"/>
    <property type="match status" value="1"/>
</dbReference>
<reference evidence="4 5" key="1">
    <citation type="submission" date="2013-04" db="EMBL/GenBank/DDBJ databases">
        <title>The Genome Sequence of Sutterella wadsworthensis HGA0223.</title>
        <authorList>
            <consortium name="The Broad Institute Genomics Platform"/>
            <person name="Earl A."/>
            <person name="Ward D."/>
            <person name="Feldgarden M."/>
            <person name="Gevers D."/>
            <person name="Schmidt T.M."/>
            <person name="Dover J."/>
            <person name="Dai D."/>
            <person name="Walker B."/>
            <person name="Young S."/>
            <person name="Zeng Q."/>
            <person name="Gargeya S."/>
            <person name="Fitzgerald M."/>
            <person name="Haas B."/>
            <person name="Abouelleil A."/>
            <person name="Allen A.W."/>
            <person name="Alvarado L."/>
            <person name="Arachchi H.M."/>
            <person name="Berlin A.M."/>
            <person name="Chapman S.B."/>
            <person name="Gainer-Dewar J."/>
            <person name="Goldberg J."/>
            <person name="Griggs A."/>
            <person name="Gujja S."/>
            <person name="Hansen M."/>
            <person name="Howarth C."/>
            <person name="Imamovic A."/>
            <person name="Ireland A."/>
            <person name="Larimer J."/>
            <person name="McCowan C."/>
            <person name="Murphy C."/>
            <person name="Pearson M."/>
            <person name="Poon T.W."/>
            <person name="Priest M."/>
            <person name="Roberts A."/>
            <person name="Saif S."/>
            <person name="Shea T."/>
            <person name="Sisk P."/>
            <person name="Sykes S."/>
            <person name="Wortman J."/>
            <person name="Nusbaum C."/>
            <person name="Birren B."/>
        </authorList>
    </citation>
    <scope>NUCLEOTIDE SEQUENCE [LARGE SCALE GENOMIC DNA]</scope>
    <source>
        <strain evidence="4 5">HGA0223</strain>
    </source>
</reference>
<feature type="binding site" evidence="2">
    <location>
        <position position="222"/>
    </location>
    <ligand>
        <name>Fe cation</name>
        <dbReference type="ChEBI" id="CHEBI:24875"/>
    </ligand>
</feature>
<dbReference type="STRING" id="1203554.HMPREF1476_01759"/>
<evidence type="ECO:0000256" key="2">
    <source>
        <dbReference type="PIRSR" id="PIRSR002825-1"/>
    </source>
</evidence>
<dbReference type="SUPFAM" id="SSF53850">
    <property type="entry name" value="Periplasmic binding protein-like II"/>
    <property type="match status" value="1"/>
</dbReference>
<dbReference type="eggNOG" id="COG1840">
    <property type="taxonomic scope" value="Bacteria"/>
</dbReference>
<protein>
    <recommendedName>
        <fullName evidence="6">ABC transporter periplasmic binding protein, thiB subfamily</fullName>
    </recommendedName>
</protein>
<dbReference type="GO" id="GO:0030976">
    <property type="term" value="F:thiamine pyrophosphate binding"/>
    <property type="evidence" value="ECO:0007669"/>
    <property type="project" value="TreeGrafter"/>
</dbReference>
<keyword evidence="2" id="KW-0408">Iron</keyword>
<dbReference type="InterPro" id="IPR026045">
    <property type="entry name" value="Ferric-bd"/>
</dbReference>
<sequence>MSKNLLAAAVSAAVLFVSPFSAVQADEGVVTVYMPSPTGLNAKYVAQFEKQTGIKVKLFEGTTGKILARLEAEKSNPVADVVVLASWSDGLAVKQSGILASYPNAKNAEKLRADFIDADRTLFGTSASAMGVIWNKTLIPNLNADWKELADPKFKGQIAIPDPEKSGSCKDFLAGYLYATKGDWATWEGMAKNGLAVAGANKAALESVLTGAKAILVAGVDYNAYSQIKKGEPIGIYYPASGTVVNPRPAMILKSTKNEAAARAFIDYLLSDDAQKLVAQAFLLPGRTDAKASGRLGLDDIRTFSNLDWNTMMQQSDDAAAKLLQMTKGNR</sequence>
<dbReference type="PANTHER" id="PTHR30006">
    <property type="entry name" value="THIAMINE-BINDING PERIPLASMIC PROTEIN-RELATED"/>
    <property type="match status" value="1"/>
</dbReference>
<dbReference type="AlphaFoldDB" id="S3BDD7"/>
<gene>
    <name evidence="4" type="ORF">HMPREF1476_01759</name>
</gene>
<evidence type="ECO:0000313" key="5">
    <source>
        <dbReference type="Proteomes" id="UP000014400"/>
    </source>
</evidence>
<name>S3BDD7_9BURK</name>
<dbReference type="Proteomes" id="UP000014400">
    <property type="component" value="Unassembled WGS sequence"/>
</dbReference>
<comment type="caution">
    <text evidence="4">The sequence shown here is derived from an EMBL/GenBank/DDBJ whole genome shotgun (WGS) entry which is preliminary data.</text>
</comment>
<feature type="chain" id="PRO_5004517756" description="ABC transporter periplasmic binding protein, thiB subfamily" evidence="3">
    <location>
        <begin position="26"/>
        <end position="331"/>
    </location>
</feature>
<dbReference type="GO" id="GO:0015888">
    <property type="term" value="P:thiamine transport"/>
    <property type="evidence" value="ECO:0007669"/>
    <property type="project" value="TreeGrafter"/>
</dbReference>
<keyword evidence="5" id="KW-1185">Reference proteome</keyword>
<dbReference type="PATRIC" id="fig|1203554.3.peg.1842"/>
<evidence type="ECO:0000256" key="1">
    <source>
        <dbReference type="ARBA" id="ARBA00022729"/>
    </source>
</evidence>